<dbReference type="GO" id="GO:0016020">
    <property type="term" value="C:membrane"/>
    <property type="evidence" value="ECO:0007669"/>
    <property type="project" value="UniProtKB-SubCell"/>
</dbReference>
<reference evidence="8 9" key="1">
    <citation type="journal article" date="2019" name="Int. J. Syst. Evol. Microbiol.">
        <title>The Global Catalogue of Microorganisms (GCM) 10K type strain sequencing project: providing services to taxonomists for standard genome sequencing and annotation.</title>
        <authorList>
            <consortium name="The Broad Institute Genomics Platform"/>
            <consortium name="The Broad Institute Genome Sequencing Center for Infectious Disease"/>
            <person name="Wu L."/>
            <person name="Ma J."/>
        </authorList>
    </citation>
    <scope>NUCLEOTIDE SEQUENCE [LARGE SCALE GENOMIC DNA]</scope>
    <source>
        <strain evidence="8 9">JCM 17504</strain>
    </source>
</reference>
<keyword evidence="3 6" id="KW-0812">Transmembrane</keyword>
<evidence type="ECO:0000256" key="5">
    <source>
        <dbReference type="ARBA" id="ARBA00023136"/>
    </source>
</evidence>
<dbReference type="Pfam" id="PF03600">
    <property type="entry name" value="CitMHS"/>
    <property type="match status" value="1"/>
</dbReference>
<evidence type="ECO:0000256" key="6">
    <source>
        <dbReference type="SAM" id="Phobius"/>
    </source>
</evidence>
<keyword evidence="2" id="KW-0813">Transport</keyword>
<evidence type="ECO:0000256" key="4">
    <source>
        <dbReference type="ARBA" id="ARBA00022989"/>
    </source>
</evidence>
<evidence type="ECO:0000256" key="1">
    <source>
        <dbReference type="ARBA" id="ARBA00004141"/>
    </source>
</evidence>
<keyword evidence="9" id="KW-1185">Reference proteome</keyword>
<gene>
    <name evidence="8" type="ORF">GCM10025751_50330</name>
</gene>
<dbReference type="Proteomes" id="UP001501729">
    <property type="component" value="Unassembled WGS sequence"/>
</dbReference>
<name>A0AAV3UPZ2_9EURY</name>
<comment type="subcellular location">
    <subcellularLocation>
        <location evidence="1">Membrane</location>
        <topology evidence="1">Multi-pass membrane protein</topology>
    </subcellularLocation>
</comment>
<keyword evidence="5 6" id="KW-0472">Membrane</keyword>
<feature type="transmembrane region" description="Helical" evidence="6">
    <location>
        <begin position="12"/>
        <end position="34"/>
    </location>
</feature>
<organism evidence="8 9">
    <name type="scientific">Haladaptatus pallidirubidus</name>
    <dbReference type="NCBI Taxonomy" id="1008152"/>
    <lineage>
        <taxon>Archaea</taxon>
        <taxon>Methanobacteriati</taxon>
        <taxon>Methanobacteriota</taxon>
        <taxon>Stenosarchaea group</taxon>
        <taxon>Halobacteria</taxon>
        <taxon>Halobacteriales</taxon>
        <taxon>Haladaptataceae</taxon>
        <taxon>Haladaptatus</taxon>
    </lineage>
</organism>
<evidence type="ECO:0000256" key="3">
    <source>
        <dbReference type="ARBA" id="ARBA00022692"/>
    </source>
</evidence>
<feature type="domain" description="Citrate transporter-like" evidence="7">
    <location>
        <begin position="1"/>
        <end position="64"/>
    </location>
</feature>
<evidence type="ECO:0000256" key="2">
    <source>
        <dbReference type="ARBA" id="ARBA00022448"/>
    </source>
</evidence>
<evidence type="ECO:0000313" key="9">
    <source>
        <dbReference type="Proteomes" id="UP001501729"/>
    </source>
</evidence>
<evidence type="ECO:0000313" key="8">
    <source>
        <dbReference type="EMBL" id="GAA5062676.1"/>
    </source>
</evidence>
<dbReference type="EMBL" id="BAABKX010000022">
    <property type="protein sequence ID" value="GAA5062676.1"/>
    <property type="molecule type" value="Genomic_DNA"/>
</dbReference>
<protein>
    <recommendedName>
        <fullName evidence="7">Citrate transporter-like domain-containing protein</fullName>
    </recommendedName>
</protein>
<sequence length="69" mass="7173">MVFTGVLKPTELYSSVEWNVIFLLAGVIPLGIALQQTGAAALLGDAVASTATFLPVIGVLWVSTLRPAC</sequence>
<accession>A0AAV3UPZ2</accession>
<keyword evidence="4 6" id="KW-1133">Transmembrane helix</keyword>
<comment type="caution">
    <text evidence="8">The sequence shown here is derived from an EMBL/GenBank/DDBJ whole genome shotgun (WGS) entry which is preliminary data.</text>
</comment>
<dbReference type="InterPro" id="IPR004680">
    <property type="entry name" value="Cit_transptr-like_dom"/>
</dbReference>
<feature type="transmembrane region" description="Helical" evidence="6">
    <location>
        <begin position="41"/>
        <end position="62"/>
    </location>
</feature>
<dbReference type="GO" id="GO:0055085">
    <property type="term" value="P:transmembrane transport"/>
    <property type="evidence" value="ECO:0007669"/>
    <property type="project" value="InterPro"/>
</dbReference>
<proteinExistence type="predicted"/>
<dbReference type="AlphaFoldDB" id="A0AAV3UPZ2"/>
<evidence type="ECO:0000259" key="7">
    <source>
        <dbReference type="Pfam" id="PF03600"/>
    </source>
</evidence>